<dbReference type="Pfam" id="PF00176">
    <property type="entry name" value="SNF2-rel_dom"/>
    <property type="match status" value="1"/>
</dbReference>
<comment type="caution">
    <text evidence="4">The sequence shown here is derived from an EMBL/GenBank/DDBJ whole genome shotgun (WGS) entry which is preliminary data.</text>
</comment>
<dbReference type="AlphaFoldDB" id="A0AA93BIN7"/>
<dbReference type="InterPro" id="IPR049730">
    <property type="entry name" value="SNF2/RAD54-like_C"/>
</dbReference>
<evidence type="ECO:0000259" key="3">
    <source>
        <dbReference type="PROSITE" id="PS51194"/>
    </source>
</evidence>
<dbReference type="CDD" id="cd18793">
    <property type="entry name" value="SF2_C_SNF"/>
    <property type="match status" value="1"/>
</dbReference>
<feature type="domain" description="Helicase C-terminal" evidence="3">
    <location>
        <begin position="579"/>
        <end position="736"/>
    </location>
</feature>
<dbReference type="Gene3D" id="3.40.50.300">
    <property type="entry name" value="P-loop containing nucleotide triphosphate hydrolases"/>
    <property type="match status" value="1"/>
</dbReference>
<name>A0AA93BIN7_9BACT</name>
<evidence type="ECO:0000259" key="2">
    <source>
        <dbReference type="PROSITE" id="PS51192"/>
    </source>
</evidence>
<sequence>MSPFIRKVDIEELFHACVPESQCLLPLLNQMGLIKQPFRISGKVLSDKKVQTLLIENPWSGVQVNGKGSIRKSSPLLPVPCIQKLSRGQLLNGELYITNIANWNRNVKVRLAYQEALTSFFPKYNECPYLTSSGHFLLRDSEAEKKLLADLETSLNLELGELTFREYDVDTLARLADKGWKIWVAKPKGPITQVYLKHHPSGINWFTSDSASSSSDDAVIGQMLNNYLNGRNYVDSKGKLSFFRAKDITKVETKQLSDSLPAFDWEHLYGAQRTLTDSEKSILLSSIACGVRAKLRTYQQKGVFWLAEMRMNHHGCLLADEMGLGKTLQVLSHLYSLDHQEGKPHLVIAPTSLVYNWQNEIIKFIPSWNNHVAIQLHQPDAHKRLLIVSYDILRLNIDAYKRLEYDTIVIDEAQIIKNRDTKKYKAIKNLRAQHHIILTGTPIENSIDDIWSHFMLLMPEMQYLYAMLSKQCQSKGDEAFLEMSRKFLKPFILRRSKREVLQDLPELIEKTIYIEMTKAERHLYDNVHKMVLKALTSGVSGRIESIALEGLLRLRQVCVTPKLLPNTIYKGISSLISSKLQMALDYIEMLSHNHGKVLVFSQFVGALEEMERVLGERKIRYEKIYGDTRDRVSPIERFQKDKDIKVFLISIKAGGVGLNLTAANNVILLDDWWNPAVEDQAFARAHRIGQKQNVMVFRFICKDTVEEKVLQLQEQKRQTVDMFNAASSHLSLEELKGLLN</sequence>
<keyword evidence="4" id="KW-0547">Nucleotide-binding</keyword>
<reference evidence="4 5" key="1">
    <citation type="submission" date="2018-08" db="EMBL/GenBank/DDBJ databases">
        <title>A genome reference for cultivated species of the human gut microbiota.</title>
        <authorList>
            <person name="Zou Y."/>
            <person name="Xue W."/>
            <person name="Luo G."/>
        </authorList>
    </citation>
    <scope>NUCLEOTIDE SEQUENCE [LARGE SCALE GENOMIC DNA]</scope>
    <source>
        <strain evidence="4 5">OF03-3</strain>
    </source>
</reference>
<dbReference type="SMART" id="SM00490">
    <property type="entry name" value="HELICc"/>
    <property type="match status" value="1"/>
</dbReference>
<evidence type="ECO:0000313" key="5">
    <source>
        <dbReference type="Proteomes" id="UP000285604"/>
    </source>
</evidence>
<dbReference type="PROSITE" id="PS51192">
    <property type="entry name" value="HELICASE_ATP_BIND_1"/>
    <property type="match status" value="1"/>
</dbReference>
<dbReference type="Proteomes" id="UP000285604">
    <property type="component" value="Unassembled WGS sequence"/>
</dbReference>
<feature type="domain" description="Helicase ATP-binding" evidence="2">
    <location>
        <begin position="307"/>
        <end position="460"/>
    </location>
</feature>
<dbReference type="InterPro" id="IPR014001">
    <property type="entry name" value="Helicase_ATP-bd"/>
</dbReference>
<organism evidence="4 5">
    <name type="scientific">Segatella copri</name>
    <dbReference type="NCBI Taxonomy" id="165179"/>
    <lineage>
        <taxon>Bacteria</taxon>
        <taxon>Pseudomonadati</taxon>
        <taxon>Bacteroidota</taxon>
        <taxon>Bacteroidia</taxon>
        <taxon>Bacteroidales</taxon>
        <taxon>Prevotellaceae</taxon>
        <taxon>Segatella</taxon>
    </lineage>
</organism>
<keyword evidence="1" id="KW-0378">Hydrolase</keyword>
<evidence type="ECO:0000313" key="4">
    <source>
        <dbReference type="EMBL" id="RGX91503.1"/>
    </source>
</evidence>
<proteinExistence type="predicted"/>
<gene>
    <name evidence="4" type="ORF">DXA63_12780</name>
</gene>
<dbReference type="GO" id="GO:0005524">
    <property type="term" value="F:ATP binding"/>
    <property type="evidence" value="ECO:0007669"/>
    <property type="project" value="InterPro"/>
</dbReference>
<dbReference type="GO" id="GO:0004386">
    <property type="term" value="F:helicase activity"/>
    <property type="evidence" value="ECO:0007669"/>
    <property type="project" value="UniProtKB-KW"/>
</dbReference>
<dbReference type="InterPro" id="IPR000330">
    <property type="entry name" value="SNF2_N"/>
</dbReference>
<dbReference type="Gene3D" id="3.40.50.10810">
    <property type="entry name" value="Tandem AAA-ATPase domain"/>
    <property type="match status" value="1"/>
</dbReference>
<dbReference type="PANTHER" id="PTHR10799">
    <property type="entry name" value="SNF2/RAD54 HELICASE FAMILY"/>
    <property type="match status" value="1"/>
</dbReference>
<keyword evidence="4" id="KW-0347">Helicase</keyword>
<accession>A0AA93BIN7</accession>
<protein>
    <submittedName>
        <fullName evidence="4">ATP-dependent helicase</fullName>
    </submittedName>
</protein>
<dbReference type="InterPro" id="IPR038718">
    <property type="entry name" value="SNF2-like_sf"/>
</dbReference>
<dbReference type="PROSITE" id="PS51194">
    <property type="entry name" value="HELICASE_CTER"/>
    <property type="match status" value="1"/>
</dbReference>
<dbReference type="SMART" id="SM00487">
    <property type="entry name" value="DEXDc"/>
    <property type="match status" value="1"/>
</dbReference>
<dbReference type="GO" id="GO:0016787">
    <property type="term" value="F:hydrolase activity"/>
    <property type="evidence" value="ECO:0007669"/>
    <property type="project" value="UniProtKB-KW"/>
</dbReference>
<dbReference type="InterPro" id="IPR027417">
    <property type="entry name" value="P-loop_NTPase"/>
</dbReference>
<evidence type="ECO:0000256" key="1">
    <source>
        <dbReference type="ARBA" id="ARBA00022801"/>
    </source>
</evidence>
<dbReference type="Pfam" id="PF00271">
    <property type="entry name" value="Helicase_C"/>
    <property type="match status" value="1"/>
</dbReference>
<keyword evidence="4" id="KW-0067">ATP-binding</keyword>
<dbReference type="SUPFAM" id="SSF52540">
    <property type="entry name" value="P-loop containing nucleoside triphosphate hydrolases"/>
    <property type="match status" value="2"/>
</dbReference>
<dbReference type="InterPro" id="IPR001650">
    <property type="entry name" value="Helicase_C-like"/>
</dbReference>
<dbReference type="EMBL" id="QSCI01000074">
    <property type="protein sequence ID" value="RGX91503.1"/>
    <property type="molecule type" value="Genomic_DNA"/>
</dbReference>